<gene>
    <name evidence="1" type="ORF">PH603_08395</name>
</gene>
<dbReference type="AlphaFoldDB" id="A0AAE9XT19"/>
<sequence length="107" mass="12076">MTTFDSREKAFEDKFAHDEALLFKARARRNRLLGEWLAAEMGLSGDAVKEYAGDVVASDLEEEGDGDVIRKVMADIAAKGLDISQHRIEKRLDELFDEAKRQIMSES</sequence>
<evidence type="ECO:0000313" key="1">
    <source>
        <dbReference type="EMBL" id="WCL55774.1"/>
    </source>
</evidence>
<dbReference type="InterPro" id="IPR009945">
    <property type="entry name" value="ATPase_inh_sub_z"/>
</dbReference>
<dbReference type="RefSeq" id="WP_289505631.1">
    <property type="nucleotide sequence ID" value="NZ_CP116805.1"/>
</dbReference>
<dbReference type="InterPro" id="IPR038293">
    <property type="entry name" value="ATPase_inh_sub_z_sf"/>
</dbReference>
<accession>A0AAE9XT19</accession>
<dbReference type="Proteomes" id="UP001217500">
    <property type="component" value="Chromosome"/>
</dbReference>
<protein>
    <submittedName>
        <fullName evidence="1">DUF1476 domain-containing protein</fullName>
    </submittedName>
</protein>
<organism evidence="1 2">
    <name type="scientific">Gimibacter soli</name>
    <dbReference type="NCBI Taxonomy" id="3024400"/>
    <lineage>
        <taxon>Bacteria</taxon>
        <taxon>Pseudomonadati</taxon>
        <taxon>Pseudomonadota</taxon>
        <taxon>Alphaproteobacteria</taxon>
        <taxon>Kordiimonadales</taxon>
        <taxon>Temperatibacteraceae</taxon>
        <taxon>Gimibacter</taxon>
    </lineage>
</organism>
<dbReference type="EMBL" id="CP116805">
    <property type="protein sequence ID" value="WCL55774.1"/>
    <property type="molecule type" value="Genomic_DNA"/>
</dbReference>
<dbReference type="KEGG" id="gso:PH603_08395"/>
<name>A0AAE9XT19_9PROT</name>
<dbReference type="Pfam" id="PF07345">
    <property type="entry name" value="ATPaseInh_sub_z"/>
    <property type="match status" value="1"/>
</dbReference>
<dbReference type="PIRSF" id="PIRSF031780">
    <property type="entry name" value="UCP031780"/>
    <property type="match status" value="1"/>
</dbReference>
<evidence type="ECO:0000313" key="2">
    <source>
        <dbReference type="Proteomes" id="UP001217500"/>
    </source>
</evidence>
<proteinExistence type="predicted"/>
<keyword evidence="2" id="KW-1185">Reference proteome</keyword>
<reference evidence="1" key="1">
    <citation type="submission" date="2023-01" db="EMBL/GenBank/DDBJ databases">
        <title>The genome sequence of Kordiimonadaceae bacterium 6D33.</title>
        <authorList>
            <person name="Liu Y."/>
        </authorList>
    </citation>
    <scope>NUCLEOTIDE SEQUENCE</scope>
    <source>
        <strain evidence="1">6D33</strain>
    </source>
</reference>
<dbReference type="Gene3D" id="1.10.790.20">
    <property type="entry name" value="Domain of unknown function DUF1476"/>
    <property type="match status" value="1"/>
</dbReference>